<dbReference type="GO" id="GO:0071007">
    <property type="term" value="C:U2-type catalytic step 2 spliceosome"/>
    <property type="evidence" value="ECO:0007669"/>
    <property type="project" value="TreeGrafter"/>
</dbReference>
<dbReference type="GO" id="GO:0071006">
    <property type="term" value="C:U2-type catalytic step 1 spliceosome"/>
    <property type="evidence" value="ECO:0007669"/>
    <property type="project" value="TreeGrafter"/>
</dbReference>
<comment type="subunit">
    <text evidence="3">Associated with the spliceosome.</text>
</comment>
<evidence type="ECO:0000256" key="4">
    <source>
        <dbReference type="ARBA" id="ARBA00017295"/>
    </source>
</evidence>
<reference evidence="20 21" key="1">
    <citation type="submission" date="2019-07" db="EMBL/GenBank/DDBJ databases">
        <title>Genome assembly of two rare yeast pathogens: Diutina rugosa and Trichomonascus ciferrii.</title>
        <authorList>
            <person name="Mixao V."/>
            <person name="Saus E."/>
            <person name="Hansen A."/>
            <person name="Lass-Flor C."/>
            <person name="Gabaldon T."/>
        </authorList>
    </citation>
    <scope>NUCLEOTIDE SEQUENCE [LARGE SCALE GENOMIC DNA]</scope>
    <source>
        <strain evidence="20 21">CBS 613</strain>
    </source>
</reference>
<evidence type="ECO:0000256" key="13">
    <source>
        <dbReference type="ARBA" id="ARBA00023306"/>
    </source>
</evidence>
<name>A0A642V5G4_DIURU</name>
<dbReference type="GO" id="GO:0000974">
    <property type="term" value="C:Prp19 complex"/>
    <property type="evidence" value="ECO:0007669"/>
    <property type="project" value="TreeGrafter"/>
</dbReference>
<dbReference type="SUPFAM" id="SSF90229">
    <property type="entry name" value="CCCH zinc finger"/>
    <property type="match status" value="1"/>
</dbReference>
<keyword evidence="6 16" id="KW-0479">Metal-binding</keyword>
<dbReference type="Gene3D" id="3.30.70.330">
    <property type="match status" value="1"/>
</dbReference>
<dbReference type="InterPro" id="IPR000504">
    <property type="entry name" value="RRM_dom"/>
</dbReference>
<evidence type="ECO:0000256" key="10">
    <source>
        <dbReference type="ARBA" id="ARBA00022884"/>
    </source>
</evidence>
<keyword evidence="12" id="KW-0539">Nucleus</keyword>
<keyword evidence="5" id="KW-0507">mRNA processing</keyword>
<dbReference type="GO" id="GO:0006397">
    <property type="term" value="P:mRNA processing"/>
    <property type="evidence" value="ECO:0007669"/>
    <property type="project" value="UniProtKB-KW"/>
</dbReference>
<keyword evidence="9 16" id="KW-0862">Zinc</keyword>
<dbReference type="PROSITE" id="PS50103">
    <property type="entry name" value="ZF_C3H1"/>
    <property type="match status" value="1"/>
</dbReference>
<dbReference type="PROSITE" id="PS50102">
    <property type="entry name" value="RRM"/>
    <property type="match status" value="1"/>
</dbReference>
<dbReference type="InterPro" id="IPR012677">
    <property type="entry name" value="Nucleotide-bd_a/b_plait_sf"/>
</dbReference>
<organism evidence="20 21">
    <name type="scientific">Diutina rugosa</name>
    <name type="common">Yeast</name>
    <name type="synonym">Candida rugosa</name>
    <dbReference type="NCBI Taxonomy" id="5481"/>
    <lineage>
        <taxon>Eukaryota</taxon>
        <taxon>Fungi</taxon>
        <taxon>Dikarya</taxon>
        <taxon>Ascomycota</taxon>
        <taxon>Saccharomycotina</taxon>
        <taxon>Pichiomycetes</taxon>
        <taxon>Debaryomycetaceae</taxon>
        <taxon>Diutina</taxon>
    </lineage>
</organism>
<dbReference type="InterPro" id="IPR000571">
    <property type="entry name" value="Znf_CCCH"/>
</dbReference>
<keyword evidence="7" id="KW-0747">Spliceosome</keyword>
<comment type="function">
    <text evidence="14">Involved in the first step of pre-mRNA splicing. Required for cell growth and cell cycle control. Plays a role in the levels of the U1, U4, U5 and U6 snRNAs and the maintenance of the U4/U6 snRNA complex. May provide the link between the 'nineteen complex' NTC spliceosome protein complex and the spliceosome through the U6 snRNA. Associates predominantly with U6 snRNAs in assembled active spliceosomes. Binds directly to the internal stem-loop (ISL) domain of the U6 snRNA and to the pre-mRNA intron near the 5' splice site during the activation and catalytic phases of the spliceosome cycle.</text>
</comment>
<comment type="subcellular location">
    <subcellularLocation>
        <location evidence="1">Nucleus</location>
    </subcellularLocation>
</comment>
<proteinExistence type="inferred from homology"/>
<evidence type="ECO:0000313" key="20">
    <source>
        <dbReference type="EMBL" id="KAA8908257.1"/>
    </source>
</evidence>
<dbReference type="OrthoDB" id="10251848at2759"/>
<dbReference type="PANTHER" id="PTHR14089:SF2">
    <property type="entry name" value="PRE-MRNA-SPLICING FACTOR CWC2"/>
    <property type="match status" value="1"/>
</dbReference>
<evidence type="ECO:0000256" key="12">
    <source>
        <dbReference type="ARBA" id="ARBA00023242"/>
    </source>
</evidence>
<dbReference type="InterPro" id="IPR039171">
    <property type="entry name" value="Cwc2/Slt11"/>
</dbReference>
<evidence type="ECO:0000256" key="5">
    <source>
        <dbReference type="ARBA" id="ARBA00022664"/>
    </source>
</evidence>
<feature type="region of interest" description="Disordered" evidence="17">
    <location>
        <begin position="234"/>
        <end position="262"/>
    </location>
</feature>
<dbReference type="GO" id="GO:0008270">
    <property type="term" value="F:zinc ion binding"/>
    <property type="evidence" value="ECO:0007669"/>
    <property type="project" value="UniProtKB-KW"/>
</dbReference>
<dbReference type="InterPro" id="IPR035979">
    <property type="entry name" value="RBD_domain_sf"/>
</dbReference>
<evidence type="ECO:0000256" key="7">
    <source>
        <dbReference type="ARBA" id="ARBA00022728"/>
    </source>
</evidence>
<dbReference type="SMART" id="SM00360">
    <property type="entry name" value="RRM"/>
    <property type="match status" value="1"/>
</dbReference>
<feature type="domain" description="RRM" evidence="18">
    <location>
        <begin position="127"/>
        <end position="202"/>
    </location>
</feature>
<dbReference type="Proteomes" id="UP000449547">
    <property type="component" value="Unassembled WGS sequence"/>
</dbReference>
<dbReference type="Gene3D" id="1.20.120.1350">
    <property type="entry name" value="Pneumovirus matrix protein 2 (M2), zinc-binding domain"/>
    <property type="match status" value="1"/>
</dbReference>
<evidence type="ECO:0000256" key="2">
    <source>
        <dbReference type="ARBA" id="ARBA00008024"/>
    </source>
</evidence>
<evidence type="ECO:0000256" key="6">
    <source>
        <dbReference type="ARBA" id="ARBA00022723"/>
    </source>
</evidence>
<keyword evidence="13" id="KW-0131">Cell cycle</keyword>
<evidence type="ECO:0000256" key="9">
    <source>
        <dbReference type="ARBA" id="ARBA00022833"/>
    </source>
</evidence>
<accession>A0A642V5G4</accession>
<protein>
    <recommendedName>
        <fullName evidence="4">Pre-mRNA-splicing factor CWC2</fullName>
    </recommendedName>
</protein>
<dbReference type="EMBL" id="SWFT01000009">
    <property type="protein sequence ID" value="KAA8908257.1"/>
    <property type="molecule type" value="Genomic_DNA"/>
</dbReference>
<dbReference type="OMA" id="WYNKWSQ"/>
<evidence type="ECO:0000256" key="8">
    <source>
        <dbReference type="ARBA" id="ARBA00022771"/>
    </source>
</evidence>
<dbReference type="GO" id="GO:0036002">
    <property type="term" value="F:pre-mRNA binding"/>
    <property type="evidence" value="ECO:0007669"/>
    <property type="project" value="TreeGrafter"/>
</dbReference>
<evidence type="ECO:0000313" key="21">
    <source>
        <dbReference type="Proteomes" id="UP000449547"/>
    </source>
</evidence>
<dbReference type="GO" id="GO:0017070">
    <property type="term" value="F:U6 snRNA binding"/>
    <property type="evidence" value="ECO:0007669"/>
    <property type="project" value="TreeGrafter"/>
</dbReference>
<keyword evidence="21" id="KW-1185">Reference proteome</keyword>
<dbReference type="GeneID" id="54778879"/>
<dbReference type="GO" id="GO:0008380">
    <property type="term" value="P:RNA splicing"/>
    <property type="evidence" value="ECO:0007669"/>
    <property type="project" value="UniProtKB-KW"/>
</dbReference>
<keyword evidence="11" id="KW-0508">mRNA splicing</keyword>
<dbReference type="AlphaFoldDB" id="A0A642V5G4"/>
<evidence type="ECO:0000256" key="15">
    <source>
        <dbReference type="PROSITE-ProRule" id="PRU00176"/>
    </source>
</evidence>
<evidence type="ECO:0000256" key="17">
    <source>
        <dbReference type="SAM" id="MobiDB-lite"/>
    </source>
</evidence>
<feature type="region of interest" description="Disordered" evidence="17">
    <location>
        <begin position="1"/>
        <end position="20"/>
    </location>
</feature>
<evidence type="ECO:0000256" key="3">
    <source>
        <dbReference type="ARBA" id="ARBA00011524"/>
    </source>
</evidence>
<dbReference type="Pfam" id="PF00076">
    <property type="entry name" value="RRM_1"/>
    <property type="match status" value="1"/>
</dbReference>
<feature type="zinc finger region" description="C3H1-type" evidence="16">
    <location>
        <begin position="64"/>
        <end position="91"/>
    </location>
</feature>
<feature type="domain" description="C3H1-type" evidence="19">
    <location>
        <begin position="64"/>
        <end position="91"/>
    </location>
</feature>
<comment type="similarity">
    <text evidence="2">Belongs to the RRM CWC2 family.</text>
</comment>
<evidence type="ECO:0000256" key="11">
    <source>
        <dbReference type="ARBA" id="ARBA00023187"/>
    </source>
</evidence>
<dbReference type="InterPro" id="IPR036855">
    <property type="entry name" value="Znf_CCCH_sf"/>
</dbReference>
<dbReference type="VEuPathDB" id="FungiDB:DIURU_000226"/>
<evidence type="ECO:0000256" key="14">
    <source>
        <dbReference type="ARBA" id="ARBA00025224"/>
    </source>
</evidence>
<sequence length="292" mass="32525">MDRPARLQVDPATITADDKPPQTGTVFNIWYLKWSHGDSSSRQVHERSKFRVNIAKDQGYTKARIGAAICLFFARGCCYKGSQCEYFHRLPDANDASSLVTDCFGRDRTTQARDDHDGVGVINQRNCSLWVGGIDLPPKSSEATLSKAFSEFGEVVKCRVLPKKRCGFVTYASEASAQFAKEAMQNQSIGKNDVIQVRWATADPSQKARQEEIEAKQNEATETVKRLLKELEVEEEQQQDAPVVQSEELPPASPPSYDGPRKVRKLDFSHLTAGQAANTSEKLVEYSSSDED</sequence>
<evidence type="ECO:0000259" key="18">
    <source>
        <dbReference type="PROSITE" id="PS50102"/>
    </source>
</evidence>
<gene>
    <name evidence="20" type="ORF">DIURU_000226</name>
</gene>
<dbReference type="InterPro" id="IPR032297">
    <property type="entry name" value="Torus"/>
</dbReference>
<dbReference type="Pfam" id="PF16131">
    <property type="entry name" value="Torus"/>
    <property type="match status" value="1"/>
</dbReference>
<evidence type="ECO:0000256" key="16">
    <source>
        <dbReference type="PROSITE-ProRule" id="PRU00723"/>
    </source>
</evidence>
<evidence type="ECO:0000256" key="1">
    <source>
        <dbReference type="ARBA" id="ARBA00004123"/>
    </source>
</evidence>
<evidence type="ECO:0000259" key="19">
    <source>
        <dbReference type="PROSITE" id="PS50103"/>
    </source>
</evidence>
<dbReference type="RefSeq" id="XP_034014942.1">
    <property type="nucleotide sequence ID" value="XM_034154891.1"/>
</dbReference>
<comment type="caution">
    <text evidence="20">The sequence shown here is derived from an EMBL/GenBank/DDBJ whole genome shotgun (WGS) entry which is preliminary data.</text>
</comment>
<dbReference type="PANTHER" id="PTHR14089">
    <property type="entry name" value="PRE-MRNA-SPLICING FACTOR RBM22"/>
    <property type="match status" value="1"/>
</dbReference>
<dbReference type="SUPFAM" id="SSF54928">
    <property type="entry name" value="RNA-binding domain, RBD"/>
    <property type="match status" value="1"/>
</dbReference>
<keyword evidence="8 16" id="KW-0863">Zinc-finger</keyword>
<keyword evidence="10 15" id="KW-0694">RNA-binding</keyword>